<dbReference type="HOGENOM" id="CLU_006033_5_0_6"/>
<dbReference type="InterPro" id="IPR001303">
    <property type="entry name" value="Aldolase_II/adducin_N"/>
</dbReference>
<comment type="cofactor">
    <cofactor evidence="2">
        <name>Zn(2+)</name>
        <dbReference type="ChEBI" id="CHEBI:29105"/>
    </cofactor>
</comment>
<dbReference type="GO" id="GO:0005829">
    <property type="term" value="C:cytosol"/>
    <property type="evidence" value="ECO:0007669"/>
    <property type="project" value="TreeGrafter"/>
</dbReference>
<dbReference type="GO" id="GO:0016832">
    <property type="term" value="F:aldehyde-lyase activity"/>
    <property type="evidence" value="ECO:0007669"/>
    <property type="project" value="TreeGrafter"/>
</dbReference>
<evidence type="ECO:0000256" key="5">
    <source>
        <dbReference type="ARBA" id="ARBA00022723"/>
    </source>
</evidence>
<protein>
    <recommendedName>
        <fullName evidence="4">L-ribulose-5-phosphate 4-epimerase</fullName>
        <ecNumber evidence="4">5.1.3.4</ecNumber>
    </recommendedName>
</protein>
<evidence type="ECO:0000256" key="2">
    <source>
        <dbReference type="ARBA" id="ARBA00001947"/>
    </source>
</evidence>
<dbReference type="InterPro" id="IPR036409">
    <property type="entry name" value="Aldolase_II/adducin_N_sf"/>
</dbReference>
<evidence type="ECO:0000259" key="9">
    <source>
        <dbReference type="SMART" id="SM01007"/>
    </source>
</evidence>
<evidence type="ECO:0000313" key="10">
    <source>
        <dbReference type="EMBL" id="AIJ09826.1"/>
    </source>
</evidence>
<dbReference type="Pfam" id="PF00596">
    <property type="entry name" value="Aldolase_II"/>
    <property type="match status" value="1"/>
</dbReference>
<dbReference type="EC" id="5.1.3.4" evidence="4"/>
<dbReference type="FunFam" id="3.40.225.10:FF:000001">
    <property type="entry name" value="L-ribulose-5-phosphate 4-epimerase UlaF"/>
    <property type="match status" value="1"/>
</dbReference>
<proteinExistence type="inferred from homology"/>
<evidence type="ECO:0000256" key="7">
    <source>
        <dbReference type="ARBA" id="ARBA00023235"/>
    </source>
</evidence>
<comment type="similarity">
    <text evidence="3">Belongs to the aldolase class II family. AraD/FucA subfamily.</text>
</comment>
<keyword evidence="7 10" id="KW-0413">Isomerase</keyword>
<dbReference type="SMART" id="SM01007">
    <property type="entry name" value="Aldolase_II"/>
    <property type="match status" value="1"/>
</dbReference>
<gene>
    <name evidence="10" type="primary">araD</name>
    <name evidence="10" type="ORF">ETEE_3404</name>
</gene>
<reference evidence="10 11" key="1">
    <citation type="journal article" date="2012" name="PLoS ONE">
        <title>Edwardsiella comparative phylogenomics reveal the new intra/inter-species taxonomic relationships, virulence evolution and niche adaptation mechanisms.</title>
        <authorList>
            <person name="Yang M."/>
            <person name="Lv Y."/>
            <person name="Xiao J."/>
            <person name="Wu H."/>
            <person name="Zheng H."/>
            <person name="Liu Q."/>
            <person name="Zhang Y."/>
            <person name="Wang Q."/>
        </authorList>
    </citation>
    <scope>NUCLEOTIDE SEQUENCE [LARGE SCALE GENOMIC DNA]</scope>
    <source>
        <strain evidence="11">080813</strain>
    </source>
</reference>
<evidence type="ECO:0000256" key="8">
    <source>
        <dbReference type="ARBA" id="ARBA00023277"/>
    </source>
</evidence>
<evidence type="ECO:0000256" key="3">
    <source>
        <dbReference type="ARBA" id="ARBA00010037"/>
    </source>
</evidence>
<evidence type="ECO:0000256" key="1">
    <source>
        <dbReference type="ARBA" id="ARBA00001726"/>
    </source>
</evidence>
<dbReference type="NCBIfam" id="NF006047">
    <property type="entry name" value="PRK08193.1"/>
    <property type="match status" value="1"/>
</dbReference>
<sequence length="232" mass="25952">MSLRALREAVLEANLALPRHHLVTFTWGNVSGIDRQREWMVIKPSGISYTQLRAEDLVVLDLDGQLIEGKLRPSSDSATHLALYRHYPELGGIVHTHSTHATAWAQARRAIPLLGTTQADYFNGAVPCSRLLTEQEVTTDYEAQTGQVIIETLDKAPILTLPGILVAQHGPFSWGRDTREAIHNAVVLEEVARMAWMTLQLAPGVTELPAYIRRKHYQRKHGKHAYYGQAHA</sequence>
<dbReference type="PANTHER" id="PTHR22789:SF9">
    <property type="entry name" value="L-RIBULOSE-5-PHOSPHATE 4-EPIMERASE ULAF"/>
    <property type="match status" value="1"/>
</dbReference>
<accession>A0A076LPK1</accession>
<dbReference type="SUPFAM" id="SSF53639">
    <property type="entry name" value="AraD/HMP-PK domain-like"/>
    <property type="match status" value="1"/>
</dbReference>
<dbReference type="Proteomes" id="UP000028681">
    <property type="component" value="Chromosome"/>
</dbReference>
<dbReference type="NCBIfam" id="NF009003">
    <property type="entry name" value="PRK12348.1"/>
    <property type="match status" value="1"/>
</dbReference>
<keyword evidence="8" id="KW-0119">Carbohydrate metabolism</keyword>
<dbReference type="GO" id="GO:0046872">
    <property type="term" value="F:metal ion binding"/>
    <property type="evidence" value="ECO:0007669"/>
    <property type="project" value="UniProtKB-KW"/>
</dbReference>
<name>A0A076LPK1_9GAMM</name>
<feature type="domain" description="Class II aldolase/adducin N-terminal" evidence="9">
    <location>
        <begin position="8"/>
        <end position="196"/>
    </location>
</feature>
<dbReference type="GO" id="GO:0019323">
    <property type="term" value="P:pentose catabolic process"/>
    <property type="evidence" value="ECO:0007669"/>
    <property type="project" value="TreeGrafter"/>
</dbReference>
<dbReference type="PANTHER" id="PTHR22789">
    <property type="entry name" value="FUCULOSE PHOSPHATE ALDOLASE"/>
    <property type="match status" value="1"/>
</dbReference>
<keyword evidence="6" id="KW-0862">Zinc</keyword>
<keyword evidence="5" id="KW-0479">Metal-binding</keyword>
<organism evidence="10 11">
    <name type="scientific">Edwardsiella anguillarum ET080813</name>
    <dbReference type="NCBI Taxonomy" id="667120"/>
    <lineage>
        <taxon>Bacteria</taxon>
        <taxon>Pseudomonadati</taxon>
        <taxon>Pseudomonadota</taxon>
        <taxon>Gammaproteobacteria</taxon>
        <taxon>Enterobacterales</taxon>
        <taxon>Hafniaceae</taxon>
        <taxon>Edwardsiella</taxon>
    </lineage>
</organism>
<dbReference type="EMBL" id="CP006664">
    <property type="protein sequence ID" value="AIJ09826.1"/>
    <property type="molecule type" value="Genomic_DNA"/>
</dbReference>
<evidence type="ECO:0000313" key="11">
    <source>
        <dbReference type="Proteomes" id="UP000028681"/>
    </source>
</evidence>
<dbReference type="InterPro" id="IPR050197">
    <property type="entry name" value="Aldolase_class_II_sugar_metab"/>
</dbReference>
<dbReference type="RefSeq" id="WP_034165955.1">
    <property type="nucleotide sequence ID" value="NZ_CP006664.1"/>
</dbReference>
<dbReference type="KEGG" id="ete:ETEE_3404"/>
<evidence type="ECO:0000256" key="6">
    <source>
        <dbReference type="ARBA" id="ARBA00022833"/>
    </source>
</evidence>
<evidence type="ECO:0000256" key="4">
    <source>
        <dbReference type="ARBA" id="ARBA00013186"/>
    </source>
</evidence>
<dbReference type="GeneID" id="33940843"/>
<comment type="catalytic activity">
    <reaction evidence="1">
        <text>L-ribulose 5-phosphate = D-xylulose 5-phosphate</text>
        <dbReference type="Rhea" id="RHEA:22368"/>
        <dbReference type="ChEBI" id="CHEBI:57737"/>
        <dbReference type="ChEBI" id="CHEBI:58226"/>
        <dbReference type="EC" id="5.1.3.4"/>
    </reaction>
</comment>
<dbReference type="AlphaFoldDB" id="A0A076LPK1"/>
<dbReference type="Gene3D" id="3.40.225.10">
    <property type="entry name" value="Class II aldolase/adducin N-terminal domain"/>
    <property type="match status" value="1"/>
</dbReference>
<dbReference type="GO" id="GO:0008742">
    <property type="term" value="F:L-ribulose-phosphate 4-epimerase activity"/>
    <property type="evidence" value="ECO:0007669"/>
    <property type="project" value="UniProtKB-EC"/>
</dbReference>